<dbReference type="KEGG" id="kdj:28971476"/>
<evidence type="ECO:0000313" key="3">
    <source>
        <dbReference type="EMBL" id="WWC65158.1"/>
    </source>
</evidence>
<evidence type="ECO:0000313" key="4">
    <source>
        <dbReference type="Proteomes" id="UP000078595"/>
    </source>
</evidence>
<keyword evidence="4" id="KW-1185">Reference proteome</keyword>
<dbReference type="EMBL" id="CP144539">
    <property type="protein sequence ID" value="WWC65158.1"/>
    <property type="molecule type" value="Genomic_DNA"/>
</dbReference>
<gene>
    <name evidence="2" type="ORF">I303_07777</name>
    <name evidence="3" type="ORF">I303_107772</name>
</gene>
<dbReference type="AlphaFoldDB" id="A0A1A5ZVP0"/>
<reference evidence="3" key="3">
    <citation type="submission" date="2024-02" db="EMBL/GenBank/DDBJ databases">
        <title>Comparative genomics of Cryptococcus and Kwoniella reveals pathogenesis evolution and contrasting modes of karyotype evolution via chromosome fusion or intercentromeric recombination.</title>
        <authorList>
            <person name="Coelho M.A."/>
            <person name="David-Palma M."/>
            <person name="Shea T."/>
            <person name="Bowers K."/>
            <person name="McGinley-Smith S."/>
            <person name="Mohammad A.W."/>
            <person name="Gnirke A."/>
            <person name="Yurkov A.M."/>
            <person name="Nowrousian M."/>
            <person name="Sun S."/>
            <person name="Cuomo C.A."/>
            <person name="Heitman J."/>
        </authorList>
    </citation>
    <scope>NUCLEOTIDE SEQUENCE</scope>
    <source>
        <strain evidence="3">CBS 10117</strain>
    </source>
</reference>
<protein>
    <submittedName>
        <fullName evidence="2">Uncharacterized protein</fullName>
    </submittedName>
</protein>
<dbReference type="EMBL" id="KI894036">
    <property type="protein sequence ID" value="OBR81867.1"/>
    <property type="molecule type" value="Genomic_DNA"/>
</dbReference>
<name>A0A1A5ZVP0_9TREE</name>
<reference evidence="2" key="1">
    <citation type="submission" date="2013-07" db="EMBL/GenBank/DDBJ databases">
        <title>The Genome Sequence of Cryptococcus dejecticola CBS10117.</title>
        <authorList>
            <consortium name="The Broad Institute Genome Sequencing Platform"/>
            <person name="Cuomo C."/>
            <person name="Litvintseva A."/>
            <person name="Chen Y."/>
            <person name="Heitman J."/>
            <person name="Sun S."/>
            <person name="Springer D."/>
            <person name="Dromer F."/>
            <person name="Young S.K."/>
            <person name="Zeng Q."/>
            <person name="Gargeya S."/>
            <person name="Fitzgerald M."/>
            <person name="Abouelleil A."/>
            <person name="Alvarado L."/>
            <person name="Berlin A.M."/>
            <person name="Chapman S.B."/>
            <person name="Dewar J."/>
            <person name="Goldberg J."/>
            <person name="Griggs A."/>
            <person name="Gujja S."/>
            <person name="Hansen M."/>
            <person name="Howarth C."/>
            <person name="Imamovic A."/>
            <person name="Larimer J."/>
            <person name="McCowan C."/>
            <person name="Murphy C."/>
            <person name="Pearson M."/>
            <person name="Priest M."/>
            <person name="Roberts A."/>
            <person name="Saif S."/>
            <person name="Shea T."/>
            <person name="Sykes S."/>
            <person name="Wortman J."/>
            <person name="Nusbaum C."/>
            <person name="Birren B."/>
        </authorList>
    </citation>
    <scope>NUCLEOTIDE SEQUENCE [LARGE SCALE GENOMIC DNA]</scope>
    <source>
        <strain evidence="2">CBS 10117</strain>
    </source>
</reference>
<organism evidence="2">
    <name type="scientific">Kwoniella dejecticola CBS 10117</name>
    <dbReference type="NCBI Taxonomy" id="1296121"/>
    <lineage>
        <taxon>Eukaryota</taxon>
        <taxon>Fungi</taxon>
        <taxon>Dikarya</taxon>
        <taxon>Basidiomycota</taxon>
        <taxon>Agaricomycotina</taxon>
        <taxon>Tremellomycetes</taxon>
        <taxon>Tremellales</taxon>
        <taxon>Cryptococcaceae</taxon>
        <taxon>Kwoniella</taxon>
    </lineage>
</organism>
<sequence>MAGSSNYQPISNGATPPKGDFSALQDLLGLAMYAVDCAATASPKEEKPHVTTKRRCIFAGQSLAWLEAYEQASASNPDKLQLERASRDDDESLKIINLFNWEKNPDGQGKDVTRLSTRCTQCENTGLADCYISRRKLLSGQILSSACARCVRLHSRCEFSEKDLEHIAVYQQSGVKLWEGENTRDQTQTQEPMQLTHGMANASSNCTPADQEKSTISGNQDTPLPRDEYGELYDSLVDDGWQSLRIG</sequence>
<feature type="region of interest" description="Disordered" evidence="1">
    <location>
        <begin position="199"/>
        <end position="228"/>
    </location>
</feature>
<accession>A0A1A5ZVP0</accession>
<dbReference type="VEuPathDB" id="FungiDB:I303_07777"/>
<dbReference type="Proteomes" id="UP000078595">
    <property type="component" value="Chromosome 10"/>
</dbReference>
<dbReference type="GeneID" id="28971476"/>
<dbReference type="RefSeq" id="XP_018259709.1">
    <property type="nucleotide sequence ID" value="XM_018411041.1"/>
</dbReference>
<evidence type="ECO:0000256" key="1">
    <source>
        <dbReference type="SAM" id="MobiDB-lite"/>
    </source>
</evidence>
<feature type="compositionally biased region" description="Polar residues" evidence="1">
    <location>
        <begin position="201"/>
        <end position="222"/>
    </location>
</feature>
<reference evidence="3" key="2">
    <citation type="submission" date="2013-07" db="EMBL/GenBank/DDBJ databases">
        <authorList>
            <consortium name="The Broad Institute Genome Sequencing Platform"/>
            <person name="Cuomo C."/>
            <person name="Litvintseva A."/>
            <person name="Chen Y."/>
            <person name="Heitman J."/>
            <person name="Sun S."/>
            <person name="Springer D."/>
            <person name="Dromer F."/>
            <person name="Young S.K."/>
            <person name="Zeng Q."/>
            <person name="Gargeya S."/>
            <person name="Fitzgerald M."/>
            <person name="Abouelleil A."/>
            <person name="Alvarado L."/>
            <person name="Berlin A.M."/>
            <person name="Chapman S.B."/>
            <person name="Dewar J."/>
            <person name="Goldberg J."/>
            <person name="Griggs A."/>
            <person name="Gujja S."/>
            <person name="Hansen M."/>
            <person name="Howarth C."/>
            <person name="Imamovic A."/>
            <person name="Larimer J."/>
            <person name="McCowan C."/>
            <person name="Murphy C."/>
            <person name="Pearson M."/>
            <person name="Priest M."/>
            <person name="Roberts A."/>
            <person name="Saif S."/>
            <person name="Shea T."/>
            <person name="Sykes S."/>
            <person name="Wortman J."/>
            <person name="Nusbaum C."/>
            <person name="Birren B."/>
        </authorList>
    </citation>
    <scope>NUCLEOTIDE SEQUENCE</scope>
    <source>
        <strain evidence="3">CBS 10117</strain>
    </source>
</reference>
<proteinExistence type="predicted"/>
<evidence type="ECO:0000313" key="2">
    <source>
        <dbReference type="EMBL" id="OBR81867.1"/>
    </source>
</evidence>